<feature type="compositionally biased region" description="Basic and acidic residues" evidence="1">
    <location>
        <begin position="450"/>
        <end position="463"/>
    </location>
</feature>
<feature type="compositionally biased region" description="Basic and acidic residues" evidence="1">
    <location>
        <begin position="1"/>
        <end position="31"/>
    </location>
</feature>
<dbReference type="Gene3D" id="1.10.10.60">
    <property type="entry name" value="Homeodomain-like"/>
    <property type="match status" value="2"/>
</dbReference>
<sequence>MGEKQQENKGRKTEKNKEKKIELEKDEMEFHKSKKKDKVVSKDAISDDVVGALKIAGVEGKENTNARSNGRKDSVDDSEERKEKKNKRKVKKKKEGVDGTSSEVENSEAEKRDELVKGYENRGGVPVENGEEERAKKNKKKKKEKEGSHNEVKNSMTNEETVAKERMHLDGKIKEHGKLAVKEKNLDKIRGNAQKGAENGDVAEVSNDKDGGKSKKKKKKKIREREAAFDEVEDEMEVDEEGDKSKMKKKRKMENDDEMKTNEEGDRIKKKERKRDSVSGEVENEMKTNEEREESKKKKERKKENSSAEVEDEMQTNEEGEKSKKKKERKRENASNEVENYMNTNEEGEKSKKKKRSKKEIVSDDVEDQMKTDEEVDKSKKTRKREYVSADVEDKPEIDERDKSKKNKERKREIVSGDVEDKSDELGKGDGGSKHKKKKGKAKKKVSSGEAHKGKAIIEKDIEVADTFENPSPQGKSKRVSFSDHVEVFLDDSPSGGESISDQGEGLVQGKRFTPKEDDLVKKAVLGYIEDHNLGDDGLHMILNCISYPEVKGCWKEISAALPWRPATSVYYRGHMLFERDERRKWTAEEYEYIRDFVKEHGTNWKTLSTELKKHRFHCKDTWRRIKQINLRKGCWAQEEYQTLFDLVNMDLHMRALEERKSKHGMLRDNICWGSISDRLSTRSDATCCTKWYSQLTSPMVQQGLWSDTDDYRLLNALSSVDAPCLEDVDWDNLLDHRDGDICRKRWNQMVKHIGEYGLKTFSEQVEVLANRYSPDCIKAREEFDSKPILP</sequence>
<accession>W9SD24</accession>
<feature type="domain" description="Myb-like" evidence="2">
    <location>
        <begin position="698"/>
        <end position="751"/>
    </location>
</feature>
<feature type="compositionally biased region" description="Basic and acidic residues" evidence="1">
    <location>
        <begin position="258"/>
        <end position="306"/>
    </location>
</feature>
<feature type="compositionally biased region" description="Basic and acidic residues" evidence="1">
    <location>
        <begin position="424"/>
        <end position="433"/>
    </location>
</feature>
<feature type="compositionally biased region" description="Basic and acidic residues" evidence="1">
    <location>
        <begin position="161"/>
        <end position="190"/>
    </location>
</feature>
<feature type="compositionally biased region" description="Basic residues" evidence="1">
    <location>
        <begin position="84"/>
        <end position="94"/>
    </location>
</feature>
<dbReference type="Proteomes" id="UP000030645">
    <property type="component" value="Unassembled WGS sequence"/>
</dbReference>
<dbReference type="eggNOG" id="KOG0051">
    <property type="taxonomic scope" value="Eukaryota"/>
</dbReference>
<dbReference type="PANTHER" id="PTHR47430">
    <property type="entry name" value="GB|AAC33480.1"/>
    <property type="match status" value="1"/>
</dbReference>
<dbReference type="OrthoDB" id="39591at2759"/>
<feature type="compositionally biased region" description="Acidic residues" evidence="1">
    <location>
        <begin position="309"/>
        <end position="318"/>
    </location>
</feature>
<organism evidence="3 4">
    <name type="scientific">Morus notabilis</name>
    <dbReference type="NCBI Taxonomy" id="981085"/>
    <lineage>
        <taxon>Eukaryota</taxon>
        <taxon>Viridiplantae</taxon>
        <taxon>Streptophyta</taxon>
        <taxon>Embryophyta</taxon>
        <taxon>Tracheophyta</taxon>
        <taxon>Spermatophyta</taxon>
        <taxon>Magnoliopsida</taxon>
        <taxon>eudicotyledons</taxon>
        <taxon>Gunneridae</taxon>
        <taxon>Pentapetalae</taxon>
        <taxon>rosids</taxon>
        <taxon>fabids</taxon>
        <taxon>Rosales</taxon>
        <taxon>Moraceae</taxon>
        <taxon>Moreae</taxon>
        <taxon>Morus</taxon>
    </lineage>
</organism>
<reference evidence="4" key="1">
    <citation type="submission" date="2013-01" db="EMBL/GenBank/DDBJ databases">
        <title>Draft Genome Sequence of a Mulberry Tree, Morus notabilis C.K. Schneid.</title>
        <authorList>
            <person name="He N."/>
            <person name="Zhao S."/>
        </authorList>
    </citation>
    <scope>NUCLEOTIDE SEQUENCE</scope>
</reference>
<dbReference type="STRING" id="981085.W9SD24"/>
<keyword evidence="4" id="KW-1185">Reference proteome</keyword>
<feature type="compositionally biased region" description="Basic and acidic residues" evidence="1">
    <location>
        <begin position="59"/>
        <end position="83"/>
    </location>
</feature>
<gene>
    <name evidence="3" type="ORF">L484_007495</name>
</gene>
<feature type="domain" description="Myb-like" evidence="2">
    <location>
        <begin position="628"/>
        <end position="696"/>
    </location>
</feature>
<dbReference type="PANTHER" id="PTHR47430:SF4">
    <property type="entry name" value="GB|AAC33480.1"/>
    <property type="match status" value="1"/>
</dbReference>
<feature type="compositionally biased region" description="Basic and acidic residues" evidence="1">
    <location>
        <begin position="368"/>
        <end position="403"/>
    </location>
</feature>
<dbReference type="PROSITE" id="PS50090">
    <property type="entry name" value="MYB_LIKE"/>
    <property type="match status" value="3"/>
</dbReference>
<feature type="compositionally biased region" description="Basic and acidic residues" evidence="1">
    <location>
        <begin position="108"/>
        <end position="120"/>
    </location>
</feature>
<feature type="region of interest" description="Disordered" evidence="1">
    <location>
        <begin position="1"/>
        <end position="481"/>
    </location>
</feature>
<proteinExistence type="predicted"/>
<feature type="domain" description="Myb-like" evidence="2">
    <location>
        <begin position="578"/>
        <end position="627"/>
    </location>
</feature>
<dbReference type="Pfam" id="PF13921">
    <property type="entry name" value="Myb_DNA-bind_6"/>
    <property type="match status" value="1"/>
</dbReference>
<dbReference type="SUPFAM" id="SSF46689">
    <property type="entry name" value="Homeodomain-like"/>
    <property type="match status" value="2"/>
</dbReference>
<dbReference type="InterPro" id="IPR001005">
    <property type="entry name" value="SANT/Myb"/>
</dbReference>
<feature type="compositionally biased region" description="Acidic residues" evidence="1">
    <location>
        <begin position="229"/>
        <end position="242"/>
    </location>
</feature>
<dbReference type="KEGG" id="mnt:21390893"/>
<evidence type="ECO:0000313" key="4">
    <source>
        <dbReference type="Proteomes" id="UP000030645"/>
    </source>
</evidence>
<name>W9SD24_9ROSA</name>
<evidence type="ECO:0000256" key="1">
    <source>
        <dbReference type="SAM" id="MobiDB-lite"/>
    </source>
</evidence>
<dbReference type="EMBL" id="KE345984">
    <property type="protein sequence ID" value="EXC22886.1"/>
    <property type="molecule type" value="Genomic_DNA"/>
</dbReference>
<protein>
    <submittedName>
        <fullName evidence="3">Myb domain-containing protein</fullName>
    </submittedName>
</protein>
<feature type="compositionally biased region" description="Basic residues" evidence="1">
    <location>
        <begin position="434"/>
        <end position="446"/>
    </location>
</feature>
<evidence type="ECO:0000313" key="3">
    <source>
        <dbReference type="EMBL" id="EXC22886.1"/>
    </source>
</evidence>
<dbReference type="InterPro" id="IPR009057">
    <property type="entry name" value="Homeodomain-like_sf"/>
</dbReference>
<evidence type="ECO:0000259" key="2">
    <source>
        <dbReference type="PROSITE" id="PS50090"/>
    </source>
</evidence>
<dbReference type="SMART" id="SM00717">
    <property type="entry name" value="SANT"/>
    <property type="match status" value="3"/>
</dbReference>
<dbReference type="AlphaFoldDB" id="W9SD24"/>